<dbReference type="InterPro" id="IPR036249">
    <property type="entry name" value="Thioredoxin-like_sf"/>
</dbReference>
<dbReference type="Proteomes" id="UP000295620">
    <property type="component" value="Unassembled WGS sequence"/>
</dbReference>
<dbReference type="PANTHER" id="PTHR42852:SF17">
    <property type="entry name" value="THIOREDOXIN-LIKE PROTEIN HI_1115"/>
    <property type="match status" value="1"/>
</dbReference>
<dbReference type="Gene3D" id="3.40.30.10">
    <property type="entry name" value="Glutaredoxin"/>
    <property type="match status" value="1"/>
</dbReference>
<dbReference type="GO" id="GO:0016209">
    <property type="term" value="F:antioxidant activity"/>
    <property type="evidence" value="ECO:0007669"/>
    <property type="project" value="InterPro"/>
</dbReference>
<accession>A0A4R6SQ76</accession>
<dbReference type="InterPro" id="IPR000866">
    <property type="entry name" value="AhpC/TSA"/>
</dbReference>
<dbReference type="SUPFAM" id="SSF52833">
    <property type="entry name" value="Thioredoxin-like"/>
    <property type="match status" value="1"/>
</dbReference>
<keyword evidence="2" id="KW-0732">Signal</keyword>
<dbReference type="CDD" id="cd02966">
    <property type="entry name" value="TlpA_like_family"/>
    <property type="match status" value="1"/>
</dbReference>
<dbReference type="OrthoDB" id="634996at2"/>
<feature type="domain" description="Thioredoxin" evidence="3">
    <location>
        <begin position="316"/>
        <end position="471"/>
    </location>
</feature>
<gene>
    <name evidence="4" type="ORF">ATK78_4382</name>
</gene>
<dbReference type="PROSITE" id="PS00194">
    <property type="entry name" value="THIOREDOXIN_1"/>
    <property type="match status" value="1"/>
</dbReference>
<dbReference type="PROSITE" id="PS51352">
    <property type="entry name" value="THIOREDOXIN_2"/>
    <property type="match status" value="1"/>
</dbReference>
<evidence type="ECO:0000313" key="4">
    <source>
        <dbReference type="EMBL" id="TDQ06312.1"/>
    </source>
</evidence>
<feature type="signal peptide" evidence="2">
    <location>
        <begin position="1"/>
        <end position="20"/>
    </location>
</feature>
<comment type="caution">
    <text evidence="4">The sequence shown here is derived from an EMBL/GenBank/DDBJ whole genome shotgun (WGS) entry which is preliminary data.</text>
</comment>
<keyword evidence="4" id="KW-0413">Isomerase</keyword>
<feature type="chain" id="PRO_5020213907" evidence="2">
    <location>
        <begin position="21"/>
        <end position="477"/>
    </location>
</feature>
<protein>
    <submittedName>
        <fullName evidence="4">Thiol-disulfide isomerase/thioredoxin</fullName>
    </submittedName>
</protein>
<evidence type="ECO:0000256" key="1">
    <source>
        <dbReference type="ARBA" id="ARBA00023284"/>
    </source>
</evidence>
<dbReference type="EMBL" id="SNYC01000009">
    <property type="protein sequence ID" value="TDQ06312.1"/>
    <property type="molecule type" value="Genomic_DNA"/>
</dbReference>
<keyword evidence="5" id="KW-1185">Reference proteome</keyword>
<dbReference type="AlphaFoldDB" id="A0A4R6SQ76"/>
<dbReference type="InterPro" id="IPR017937">
    <property type="entry name" value="Thioredoxin_CS"/>
</dbReference>
<evidence type="ECO:0000256" key="2">
    <source>
        <dbReference type="SAM" id="SignalP"/>
    </source>
</evidence>
<proteinExistence type="predicted"/>
<organism evidence="4 5">
    <name type="scientific">Pedobacter metabolipauper</name>
    <dbReference type="NCBI Taxonomy" id="425513"/>
    <lineage>
        <taxon>Bacteria</taxon>
        <taxon>Pseudomonadati</taxon>
        <taxon>Bacteroidota</taxon>
        <taxon>Sphingobacteriia</taxon>
        <taxon>Sphingobacteriales</taxon>
        <taxon>Sphingobacteriaceae</taxon>
        <taxon>Pedobacter</taxon>
    </lineage>
</organism>
<sequence>MKLKTLFILLAGLSALTASAQRGPANPKLTELINQKDSVALKQSLETLYKSNEEEDLSLLVSYYNTKRNATRRDEVARLSRQKFPDGLAAFDEALNEIYSETDAVENEKKYKQFVARFGANPKLAGHRYFDTSKYFVAVTFKNNPEKVIEYLSGIKDTVYKTKAFSYAARETYARKEYVLAEKLIKKSIDDELKSSSVRSADYYAYAKQYAAALYANKKYTEGLKYAKEVAAAQDNSKDLAFNDTYLNLLVAKSQYNEAYPLMEESIKQGRASAEVKAQFKAAYAAVKGSDQGFADYEKSLYAQLKEKVSAELVKKMINEPAFNFTVQDLKGKTVSLSDYKGKTVILDFWATWCGPCKASFPHMQAAVTKFKNDPNVVFLFIHTWETVADPVKDAGNYISSNKYTFNVLMDLKDPATKSNKAASGYKLSGIPAKFVIDGKGNIRFRSLGNSAGGNDAFVEEISTMIALARSESSLGK</sequence>
<dbReference type="InterPro" id="IPR050553">
    <property type="entry name" value="Thioredoxin_ResA/DsbE_sf"/>
</dbReference>
<keyword evidence="1" id="KW-0676">Redox-active center</keyword>
<evidence type="ECO:0000313" key="5">
    <source>
        <dbReference type="Proteomes" id="UP000295620"/>
    </source>
</evidence>
<evidence type="ECO:0000259" key="3">
    <source>
        <dbReference type="PROSITE" id="PS51352"/>
    </source>
</evidence>
<dbReference type="Pfam" id="PF00578">
    <property type="entry name" value="AhpC-TSA"/>
    <property type="match status" value="1"/>
</dbReference>
<name>A0A4R6SQ76_9SPHI</name>
<dbReference type="GO" id="GO:0016491">
    <property type="term" value="F:oxidoreductase activity"/>
    <property type="evidence" value="ECO:0007669"/>
    <property type="project" value="InterPro"/>
</dbReference>
<dbReference type="RefSeq" id="WP_133578178.1">
    <property type="nucleotide sequence ID" value="NZ_SNYC01000009.1"/>
</dbReference>
<reference evidence="4 5" key="1">
    <citation type="submission" date="2019-03" db="EMBL/GenBank/DDBJ databases">
        <title>Genomic Encyclopedia of Archaeal and Bacterial Type Strains, Phase II (KMG-II): from individual species to whole genera.</title>
        <authorList>
            <person name="Goeker M."/>
        </authorList>
    </citation>
    <scope>NUCLEOTIDE SEQUENCE [LARGE SCALE GENOMIC DNA]</scope>
    <source>
        <strain evidence="4 5">DSM 19035</strain>
    </source>
</reference>
<dbReference type="PANTHER" id="PTHR42852">
    <property type="entry name" value="THIOL:DISULFIDE INTERCHANGE PROTEIN DSBE"/>
    <property type="match status" value="1"/>
</dbReference>
<dbReference type="InterPro" id="IPR013766">
    <property type="entry name" value="Thioredoxin_domain"/>
</dbReference>
<dbReference type="GO" id="GO:0016853">
    <property type="term" value="F:isomerase activity"/>
    <property type="evidence" value="ECO:0007669"/>
    <property type="project" value="UniProtKB-KW"/>
</dbReference>